<sequence>MSVRKEVFQSKVLQRLYAAAQGPSVLQPAAQESSALAPVPPVQKSQSIPSNTSGNVKRTAVQGKKLYTVLPPPEGYFITSGDNSVTVSNPDPTDSEDNPADAGDHELHKKRKRRRKKKVFPSATAEVSTLPAEGDVEGQEDVALPHDGDDTGSSLSTERLSKNRKRKMKKKRHKEKLLALGLVPQTRAVEFTFAQKDEGNSEEVLDFLQTTLEIYLSDRKSSGSSVESSPRLSLSAAEALFSRLSDSTLPPAEISRLCGLRALLVKNEAQLKSQLEQFKGTSTLPADEVSVVCSLVEYWLTEILPMQSEQKT</sequence>
<dbReference type="RefSeq" id="XP_009291353.1">
    <property type="nucleotide sequence ID" value="XM_009293078.3"/>
</dbReference>
<feature type="compositionally biased region" description="Polar residues" evidence="1">
    <location>
        <begin position="43"/>
        <end position="56"/>
    </location>
</feature>
<dbReference type="eggNOG" id="ENOG502S06A">
    <property type="taxonomic scope" value="Eukaryota"/>
</dbReference>
<dbReference type="InterPro" id="IPR026719">
    <property type="entry name" value="ERICH1"/>
</dbReference>
<dbReference type="Bgee" id="ENSDARG00000078130">
    <property type="expression patterns" value="Expressed in early embryo and 21 other cell types or tissues"/>
</dbReference>
<accession>A0A8M3ARD9</accession>
<dbReference type="AGR" id="ZFIN:ZDB-GENE-240625-1"/>
<dbReference type="OrthoDB" id="6151351at2759"/>
<reference evidence="2" key="1">
    <citation type="submission" date="2011-07" db="UniProtKB">
        <authorList>
            <consortium name="Ensembl"/>
        </authorList>
    </citation>
    <scope>IDENTIFICATION</scope>
    <source>
        <strain evidence="2">Tuebingen</strain>
    </source>
</reference>
<dbReference type="GeneID" id="100002532"/>
<dbReference type="PaxDb" id="7955-ENSDARP00000129489"/>
<dbReference type="Proteomes" id="UP000000437">
    <property type="component" value="Chromosome 17"/>
</dbReference>
<dbReference type="PANTHER" id="PTHR22444:SF1">
    <property type="entry name" value="GLUTAMATE-RICH PROTEIN 1"/>
    <property type="match status" value="1"/>
</dbReference>
<reference evidence="2 3" key="2">
    <citation type="journal article" date="2013" name="Nature">
        <title>The zebrafish reference genome sequence and its relationship to the human genome.</title>
        <authorList>
            <consortium name="Genome Reference Consortium Zebrafish"/>
            <person name="Howe K."/>
            <person name="Clark M.D."/>
            <person name="Torroja C.F."/>
            <person name="Torrance J."/>
            <person name="Berthelot C."/>
            <person name="Muffato M."/>
            <person name="Collins J.E."/>
            <person name="Humphray S."/>
            <person name="McLaren K."/>
            <person name="Matthews L."/>
            <person name="McLaren S."/>
            <person name="Sealy I."/>
            <person name="Caccamo M."/>
            <person name="Churcher C."/>
            <person name="Scott C."/>
            <person name="Barrett J.C."/>
            <person name="Koch R."/>
            <person name="Rauch G.J."/>
            <person name="White S."/>
            <person name="Chow W."/>
            <person name="Kilian B."/>
            <person name="Quintais L.T."/>
            <person name="Guerra-Assuncao J.A."/>
            <person name="Zhou Y."/>
            <person name="Gu Y."/>
            <person name="Yen J."/>
            <person name="Vogel J.H."/>
            <person name="Eyre T."/>
            <person name="Redmond S."/>
            <person name="Banerjee R."/>
            <person name="Chi J."/>
            <person name="Fu B."/>
            <person name="Langley E."/>
            <person name="Maguire S.F."/>
            <person name="Laird G.K."/>
            <person name="Lloyd D."/>
            <person name="Kenyon E."/>
            <person name="Donaldson S."/>
            <person name="Sehra H."/>
            <person name="Almeida-King J."/>
            <person name="Loveland J."/>
            <person name="Trevanion S."/>
            <person name="Jones M."/>
            <person name="Quail M."/>
            <person name="Willey D."/>
            <person name="Hunt A."/>
            <person name="Burton J."/>
            <person name="Sims S."/>
            <person name="McLay K."/>
            <person name="Plumb B."/>
            <person name="Davis J."/>
            <person name="Clee C."/>
            <person name="Oliver K."/>
            <person name="Clark R."/>
            <person name="Riddle C."/>
            <person name="Elliot D."/>
            <person name="Eliott D."/>
            <person name="Threadgold G."/>
            <person name="Harden G."/>
            <person name="Ware D."/>
            <person name="Begum S."/>
            <person name="Mortimore B."/>
            <person name="Mortimer B."/>
            <person name="Kerry G."/>
            <person name="Heath P."/>
            <person name="Phillimore B."/>
            <person name="Tracey A."/>
            <person name="Corby N."/>
            <person name="Dunn M."/>
            <person name="Johnson C."/>
            <person name="Wood J."/>
            <person name="Clark S."/>
            <person name="Pelan S."/>
            <person name="Griffiths G."/>
            <person name="Smith M."/>
            <person name="Glithero R."/>
            <person name="Howden P."/>
            <person name="Barker N."/>
            <person name="Lloyd C."/>
            <person name="Stevens C."/>
            <person name="Harley J."/>
            <person name="Holt K."/>
            <person name="Panagiotidis G."/>
            <person name="Lovell J."/>
            <person name="Beasley H."/>
            <person name="Henderson C."/>
            <person name="Gordon D."/>
            <person name="Auger K."/>
            <person name="Wright D."/>
            <person name="Collins J."/>
            <person name="Raisen C."/>
            <person name="Dyer L."/>
            <person name="Leung K."/>
            <person name="Robertson L."/>
            <person name="Ambridge K."/>
            <person name="Leongamornlert D."/>
            <person name="McGuire S."/>
            <person name="Gilderthorp R."/>
            <person name="Griffiths C."/>
            <person name="Manthravadi D."/>
            <person name="Nichol S."/>
            <person name="Barker G."/>
            <person name="Whitehead S."/>
            <person name="Kay M."/>
            <person name="Brown J."/>
            <person name="Murnane C."/>
            <person name="Gray E."/>
            <person name="Humphries M."/>
            <person name="Sycamore N."/>
            <person name="Barker D."/>
            <person name="Saunders D."/>
            <person name="Wallis J."/>
            <person name="Babbage A."/>
            <person name="Hammond S."/>
            <person name="Mashreghi-Mohammadi M."/>
            <person name="Barr L."/>
            <person name="Martin S."/>
            <person name="Wray P."/>
            <person name="Ellington A."/>
            <person name="Matthews N."/>
            <person name="Ellwood M."/>
            <person name="Woodmansey R."/>
            <person name="Clark G."/>
            <person name="Cooper J."/>
            <person name="Cooper J."/>
            <person name="Tromans A."/>
            <person name="Grafham D."/>
            <person name="Skuce C."/>
            <person name="Pandian R."/>
            <person name="Andrews R."/>
            <person name="Harrison E."/>
            <person name="Kimberley A."/>
            <person name="Garnett J."/>
            <person name="Fosker N."/>
            <person name="Hall R."/>
            <person name="Garner P."/>
            <person name="Kelly D."/>
            <person name="Bird C."/>
            <person name="Palmer S."/>
            <person name="Gehring I."/>
            <person name="Berger A."/>
            <person name="Dooley C.M."/>
            <person name="Ersan-Urun Z."/>
            <person name="Eser C."/>
            <person name="Geiger H."/>
            <person name="Geisler M."/>
            <person name="Karotki L."/>
            <person name="Kirn A."/>
            <person name="Konantz J."/>
            <person name="Konantz M."/>
            <person name="Oberlander M."/>
            <person name="Rudolph-Geiger S."/>
            <person name="Teucke M."/>
            <person name="Lanz C."/>
            <person name="Raddatz G."/>
            <person name="Osoegawa K."/>
            <person name="Zhu B."/>
            <person name="Rapp A."/>
            <person name="Widaa S."/>
            <person name="Langford C."/>
            <person name="Yang F."/>
            <person name="Schuster S.C."/>
            <person name="Carter N.P."/>
            <person name="Harrow J."/>
            <person name="Ning Z."/>
            <person name="Herrero J."/>
            <person name="Searle S.M."/>
            <person name="Enright A."/>
            <person name="Geisler R."/>
            <person name="Plasterk R.H."/>
            <person name="Lee C."/>
            <person name="Westerfield M."/>
            <person name="de Jong P.J."/>
            <person name="Zon L.I."/>
            <person name="Postlethwait J.H."/>
            <person name="Nusslein-Volhard C."/>
            <person name="Hubbard T.J."/>
            <person name="Roest Crollius H."/>
            <person name="Rogers J."/>
            <person name="Stemple D.L."/>
        </authorList>
    </citation>
    <scope>NUCLEOTIDE SEQUENCE [LARGE SCALE GENOMIC DNA]</scope>
    <source>
        <strain evidence="2 3">Tuebingen</strain>
    </source>
</reference>
<protein>
    <submittedName>
        <fullName evidence="2">Glutamate rich 1</fullName>
    </submittedName>
    <submittedName>
        <fullName evidence="4 5">Glutamate-rich protein 1</fullName>
    </submittedName>
</protein>
<feature type="compositionally biased region" description="Polar residues" evidence="1">
    <location>
        <begin position="80"/>
        <end position="92"/>
    </location>
</feature>
<dbReference type="RefSeq" id="XP_009291353.1">
    <property type="nucleotide sequence ID" value="XM_009293078.4"/>
</dbReference>
<dbReference type="AlphaFoldDB" id="E7FD79"/>
<dbReference type="PANTHER" id="PTHR22444">
    <property type="entry name" value="GLUTAMATE-RICH PROTEIN 1"/>
    <property type="match status" value="1"/>
</dbReference>
<dbReference type="RefSeq" id="XP_068070694.1">
    <property type="nucleotide sequence ID" value="XM_068214593.1"/>
</dbReference>
<evidence type="ECO:0000313" key="5">
    <source>
        <dbReference type="RefSeq" id="XP_068070694.1"/>
    </source>
</evidence>
<feature type="compositionally biased region" description="Basic residues" evidence="1">
    <location>
        <begin position="162"/>
        <end position="173"/>
    </location>
</feature>
<evidence type="ECO:0000313" key="6">
    <source>
        <dbReference type="ZFIN" id="ZDB-GENE-240625-1"/>
    </source>
</evidence>
<reference evidence="4" key="3">
    <citation type="submission" date="2023-09" db="UniProtKB">
        <authorList>
            <consortium name="RefSeq"/>
        </authorList>
    </citation>
    <scope>IDENTIFICATION</scope>
    <source>
        <strain evidence="4 5">Tuebingen</strain>
    </source>
</reference>
<dbReference type="ZFIN" id="ZDB-GENE-240625-1">
    <property type="gene designation" value="erich1"/>
</dbReference>
<evidence type="ECO:0000256" key="1">
    <source>
        <dbReference type="SAM" id="MobiDB-lite"/>
    </source>
</evidence>
<dbReference type="HOGENOM" id="CLU_855168_0_0_1"/>
<dbReference type="CTD" id="157697"/>
<dbReference type="EMBL" id="CR391986">
    <property type="status" value="NOT_ANNOTATED_CDS"/>
    <property type="molecule type" value="Genomic_DNA"/>
</dbReference>
<keyword evidence="3" id="KW-1185">Reference proteome</keyword>
<dbReference type="ExpressionAtlas" id="E7FD79">
    <property type="expression patterns" value="baseline"/>
</dbReference>
<dbReference type="OMA" id="MTHRKEV"/>
<dbReference type="GlyGen" id="E7FD79">
    <property type="glycosylation" value="1 site"/>
</dbReference>
<evidence type="ECO:0000313" key="2">
    <source>
        <dbReference type="Ensembl" id="ENSDARP00000101410"/>
    </source>
</evidence>
<proteinExistence type="predicted"/>
<evidence type="ECO:0000313" key="4">
    <source>
        <dbReference type="RefSeq" id="XP_009291353.1"/>
    </source>
</evidence>
<name>E7FD79_DANRE</name>
<feature type="compositionally biased region" description="Basic residues" evidence="1">
    <location>
        <begin position="108"/>
        <end position="119"/>
    </location>
</feature>
<dbReference type="GeneTree" id="ENSGT00390000005606"/>
<organism evidence="2">
    <name type="scientific">Danio rerio</name>
    <name type="common">Zebrafish</name>
    <name type="synonym">Brachydanio rerio</name>
    <dbReference type="NCBI Taxonomy" id="7955"/>
    <lineage>
        <taxon>Eukaryota</taxon>
        <taxon>Metazoa</taxon>
        <taxon>Chordata</taxon>
        <taxon>Craniata</taxon>
        <taxon>Vertebrata</taxon>
        <taxon>Euteleostomi</taxon>
        <taxon>Actinopterygii</taxon>
        <taxon>Neopterygii</taxon>
        <taxon>Teleostei</taxon>
        <taxon>Ostariophysi</taxon>
        <taxon>Cypriniformes</taxon>
        <taxon>Danionidae</taxon>
        <taxon>Danioninae</taxon>
        <taxon>Danio</taxon>
    </lineage>
</organism>
<gene>
    <name evidence="2 4 5 6" type="primary">erich1</name>
</gene>
<dbReference type="KEGG" id="dre:100002532"/>
<dbReference type="Ensembl" id="ENSDART00000153964.3">
    <property type="protein sequence ID" value="ENSDARP00000129489.1"/>
    <property type="gene ID" value="ENSDARG00000078130.5"/>
</dbReference>
<accession>E7FD79</accession>
<evidence type="ECO:0000313" key="3">
    <source>
        <dbReference type="Proteomes" id="UP000000437"/>
    </source>
</evidence>
<feature type="region of interest" description="Disordered" evidence="1">
    <location>
        <begin position="24"/>
        <end position="173"/>
    </location>
</feature>
<dbReference type="Ensembl" id="ENSDART00000115335.5">
    <property type="protein sequence ID" value="ENSDARP00000101410.2"/>
    <property type="gene ID" value="ENSDARG00000078130.5"/>
</dbReference>
<dbReference type="STRING" id="7955.ENSDARP00000129489"/>